<keyword evidence="2" id="KW-0677">Repeat</keyword>
<dbReference type="Pfam" id="PF00004">
    <property type="entry name" value="AAA"/>
    <property type="match status" value="1"/>
</dbReference>
<dbReference type="Proteomes" id="UP000031586">
    <property type="component" value="Unassembled WGS sequence"/>
</dbReference>
<dbReference type="GO" id="GO:0034605">
    <property type="term" value="P:cellular response to heat"/>
    <property type="evidence" value="ECO:0007669"/>
    <property type="project" value="TreeGrafter"/>
</dbReference>
<dbReference type="InterPro" id="IPR050130">
    <property type="entry name" value="ClpA_ClpB"/>
</dbReference>
<gene>
    <name evidence="10" type="ORF">H735_24410</name>
</gene>
<dbReference type="RefSeq" id="WP_027726660.1">
    <property type="nucleotide sequence ID" value="NZ_BAOH01000031.1"/>
</dbReference>
<protein>
    <submittedName>
        <fullName evidence="10">ATPase</fullName>
    </submittedName>
</protein>
<dbReference type="SUPFAM" id="SSF52540">
    <property type="entry name" value="P-loop containing nucleoside triphosphate hydrolases"/>
    <property type="match status" value="2"/>
</dbReference>
<comment type="caution">
    <text evidence="10">The sequence shown here is derived from an EMBL/GenBank/DDBJ whole genome shotgun (WGS) entry which is preliminary data.</text>
</comment>
<evidence type="ECO:0000256" key="2">
    <source>
        <dbReference type="ARBA" id="ARBA00022737"/>
    </source>
</evidence>
<evidence type="ECO:0000256" key="4">
    <source>
        <dbReference type="ARBA" id="ARBA00022840"/>
    </source>
</evidence>
<dbReference type="FunFam" id="3.40.50.300:FF:000010">
    <property type="entry name" value="Chaperone clpB 1, putative"/>
    <property type="match status" value="1"/>
</dbReference>
<dbReference type="CDD" id="cd00009">
    <property type="entry name" value="AAA"/>
    <property type="match status" value="1"/>
</dbReference>
<dbReference type="CDD" id="cd19499">
    <property type="entry name" value="RecA-like_ClpB_Hsp104-like"/>
    <property type="match status" value="1"/>
</dbReference>
<dbReference type="NCBIfam" id="TIGR03345">
    <property type="entry name" value="VI_ClpV1"/>
    <property type="match status" value="1"/>
</dbReference>
<dbReference type="GO" id="GO:0016887">
    <property type="term" value="F:ATP hydrolysis activity"/>
    <property type="evidence" value="ECO:0007669"/>
    <property type="project" value="InterPro"/>
</dbReference>
<dbReference type="EMBL" id="JPRD01000050">
    <property type="protein sequence ID" value="KIF50524.1"/>
    <property type="molecule type" value="Genomic_DNA"/>
</dbReference>
<sequence>MININLSSLIQRLHPIAKVALEDAAALAVSEKANEVQIEHYLLSLLERPNSDFDVLLSHFDCSENLLRQSVRSTLDTNAKGNGSKPVFSALLIEWLQESWLVSSLDLSETQIRSGTLLLTLVSNPLRYGQHGYASILEAVNPDSLKRNFAELTSHSIEAQVATSEKTQAREDGSALSKFTTDFTGKARKGEIDPVFCRDQEIRQIVDILARRRKNNPIAVGEPGVGKTAVVEGLALKIVQGDVPDNLKGVELYGLDMGLLQAGASVKGEFEKRLNAVLDEVKNSPTPIILFIDEAHTLVGGGNQAGGSDAANLLKPALARGEVKTIAATTWSEYKKYFEKDPALARRFQLVKLDEPSPEQAALIIRGLRPAYEKSHNVYVRDDAITAAAALSARYISGRQLPDKAIDVLDTACARVNISLNAIPASVETLQQELAAQQRELEALERDALQQTGDKHSLANIPDLKLAMEATKEELAEQEAQWHKEKEQIQEMIALRSRLHELVFGETNEEELVADEDSEQEQDVSPYAKMDEEAVRIAISACQEQLDAIRSGNPLVHFEVGPDEVSHVISDWTGIPMGKMLQDEAETTLKLKESLTQSIKGQEYAIDALSEGIQTAKAGLGNPDAPTGVFLLVGPSGVGKTETARTIADQMFGGERFMTTINMSEFQEKHTVSRLIGSPPGYVGYGEGGMLTEAVRQRPYSVVLLDEVEKADPEVLNLFYQVFDKGTLNDGEGRTIDFKNTLIIMTSNLATHEIESLVHQSKDIDANIIAEAIRPTLNQHFKPALLARMSVLPFVPLSDEAMTEIIHHKLNKVSQRLQSHHKLSLSYEESLVEFVLGNCRLAETGARNIDAVINRQLLPQLSTQLLVHDKDDSHTQIEVSVDEQGTLTYAFS</sequence>
<evidence type="ECO:0000256" key="3">
    <source>
        <dbReference type="ARBA" id="ARBA00022741"/>
    </source>
</evidence>
<feature type="domain" description="AAA+ ATPase" evidence="8">
    <location>
        <begin position="213"/>
        <end position="358"/>
    </location>
</feature>
<dbReference type="InterPro" id="IPR004176">
    <property type="entry name" value="Clp_R_N"/>
</dbReference>
<dbReference type="GO" id="GO:0005524">
    <property type="term" value="F:ATP binding"/>
    <property type="evidence" value="ECO:0007669"/>
    <property type="project" value="UniProtKB-KW"/>
</dbReference>
<dbReference type="InterPro" id="IPR018368">
    <property type="entry name" value="ClpA/B_CS1"/>
</dbReference>
<dbReference type="AlphaFoldDB" id="A0A0C1Z2V5"/>
<dbReference type="Pfam" id="PF07724">
    <property type="entry name" value="AAA_2"/>
    <property type="match status" value="1"/>
</dbReference>
<dbReference type="Gene3D" id="1.10.1780.10">
    <property type="entry name" value="Clp, N-terminal domain"/>
    <property type="match status" value="1"/>
</dbReference>
<dbReference type="Pfam" id="PF10431">
    <property type="entry name" value="ClpB_D2-small"/>
    <property type="match status" value="1"/>
</dbReference>
<accession>A0A0C1Z2V5</accession>
<proteinExistence type="inferred from homology"/>
<feature type="domain" description="Clp ATPase C-terminal" evidence="9">
    <location>
        <begin position="797"/>
        <end position="887"/>
    </location>
</feature>
<evidence type="ECO:0000313" key="10">
    <source>
        <dbReference type="EMBL" id="KIF50524.1"/>
    </source>
</evidence>
<dbReference type="PROSITE" id="PS00870">
    <property type="entry name" value="CLPAB_1"/>
    <property type="match status" value="1"/>
</dbReference>
<dbReference type="PATRIC" id="fig|1229493.5.peg.4450"/>
<dbReference type="InterPro" id="IPR003593">
    <property type="entry name" value="AAA+_ATPase"/>
</dbReference>
<dbReference type="FunFam" id="3.40.50.300:FF:000025">
    <property type="entry name" value="ATP-dependent Clp protease subunit"/>
    <property type="match status" value="1"/>
</dbReference>
<dbReference type="PRINTS" id="PR00300">
    <property type="entry name" value="CLPPROTEASEA"/>
</dbReference>
<dbReference type="InterPro" id="IPR001270">
    <property type="entry name" value="ClpA/B"/>
</dbReference>
<dbReference type="InterPro" id="IPR028299">
    <property type="entry name" value="ClpA/B_CS2"/>
</dbReference>
<dbReference type="PANTHER" id="PTHR11638:SF181">
    <property type="entry name" value="ATPASE SUBUNIT OF ATP-DEPENDENT PROTEASE"/>
    <property type="match status" value="1"/>
</dbReference>
<evidence type="ECO:0000313" key="11">
    <source>
        <dbReference type="Proteomes" id="UP000031586"/>
    </source>
</evidence>
<dbReference type="InterPro" id="IPR027417">
    <property type="entry name" value="P-loop_NTPase"/>
</dbReference>
<dbReference type="SMART" id="SM00382">
    <property type="entry name" value="AAA"/>
    <property type="match status" value="2"/>
</dbReference>
<comment type="similarity">
    <text evidence="1 6">Belongs to the ClpA/ClpB family.</text>
</comment>
<dbReference type="PROSITE" id="PS00871">
    <property type="entry name" value="CLPAB_2"/>
    <property type="match status" value="1"/>
</dbReference>
<evidence type="ECO:0000259" key="8">
    <source>
        <dbReference type="SMART" id="SM00382"/>
    </source>
</evidence>
<keyword evidence="7" id="KW-0175">Coiled coil</keyword>
<reference evidence="10 11" key="1">
    <citation type="submission" date="2014-07" db="EMBL/GenBank/DDBJ databases">
        <title>Unique and conserved regions in Vibrio harveyi and related species in comparison with the shrimp pathogen Vibrio harveyi CAIM 1792.</title>
        <authorList>
            <person name="Espinoza-Valles I."/>
            <person name="Vora G."/>
            <person name="Leekitcharoenphon P."/>
            <person name="Ussery D."/>
            <person name="Hoj L."/>
            <person name="Gomez-Gil B."/>
        </authorList>
    </citation>
    <scope>NUCLEOTIDE SEQUENCE [LARGE SCALE GENOMIC DNA]</scope>
    <source>
        <strain evidence="11">CAIM 1854 / LMG 25443</strain>
    </source>
</reference>
<dbReference type="Pfam" id="PF17871">
    <property type="entry name" value="AAA_lid_9"/>
    <property type="match status" value="1"/>
</dbReference>
<dbReference type="InterPro" id="IPR017729">
    <property type="entry name" value="ATPase_T6SS_ClpV1"/>
</dbReference>
<dbReference type="InterPro" id="IPR041546">
    <property type="entry name" value="ClpA/ClpB_AAA_lid"/>
</dbReference>
<evidence type="ECO:0000256" key="5">
    <source>
        <dbReference type="ARBA" id="ARBA00023186"/>
    </source>
</evidence>
<keyword evidence="3 6" id="KW-0547">Nucleotide-binding</keyword>
<keyword evidence="5 6" id="KW-0143">Chaperone</keyword>
<dbReference type="InterPro" id="IPR036628">
    <property type="entry name" value="Clp_N_dom_sf"/>
</dbReference>
<evidence type="ECO:0000259" key="9">
    <source>
        <dbReference type="SMART" id="SM01086"/>
    </source>
</evidence>
<evidence type="ECO:0000256" key="1">
    <source>
        <dbReference type="ARBA" id="ARBA00008675"/>
    </source>
</evidence>
<dbReference type="PANTHER" id="PTHR11638">
    <property type="entry name" value="ATP-DEPENDENT CLP PROTEASE"/>
    <property type="match status" value="1"/>
</dbReference>
<keyword evidence="4 6" id="KW-0067">ATP-binding</keyword>
<dbReference type="InterPro" id="IPR019489">
    <property type="entry name" value="Clp_ATPase_C"/>
</dbReference>
<dbReference type="Pfam" id="PF02861">
    <property type="entry name" value="Clp_N"/>
    <property type="match status" value="1"/>
</dbReference>
<evidence type="ECO:0000256" key="6">
    <source>
        <dbReference type="RuleBase" id="RU004432"/>
    </source>
</evidence>
<dbReference type="Gene3D" id="3.40.50.300">
    <property type="entry name" value="P-loop containing nucleotide triphosphate hydrolases"/>
    <property type="match status" value="3"/>
</dbReference>
<feature type="coiled-coil region" evidence="7">
    <location>
        <begin position="427"/>
        <end position="492"/>
    </location>
</feature>
<name>A0A0C1Z2V5_9VIBR</name>
<dbReference type="GO" id="GO:0005737">
    <property type="term" value="C:cytoplasm"/>
    <property type="evidence" value="ECO:0007669"/>
    <property type="project" value="TreeGrafter"/>
</dbReference>
<dbReference type="Gene3D" id="1.10.8.60">
    <property type="match status" value="1"/>
</dbReference>
<evidence type="ECO:0000256" key="7">
    <source>
        <dbReference type="SAM" id="Coils"/>
    </source>
</evidence>
<dbReference type="SUPFAM" id="SSF81923">
    <property type="entry name" value="Double Clp-N motif"/>
    <property type="match status" value="1"/>
</dbReference>
<feature type="domain" description="AAA+ ATPase" evidence="8">
    <location>
        <begin position="626"/>
        <end position="785"/>
    </location>
</feature>
<dbReference type="InterPro" id="IPR003959">
    <property type="entry name" value="ATPase_AAA_core"/>
</dbReference>
<dbReference type="SMART" id="SM01086">
    <property type="entry name" value="ClpB_D2-small"/>
    <property type="match status" value="1"/>
</dbReference>
<organism evidence="10 11">
    <name type="scientific">Vibrio owensii CAIM 1854 = LMG 25443</name>
    <dbReference type="NCBI Taxonomy" id="1229493"/>
    <lineage>
        <taxon>Bacteria</taxon>
        <taxon>Pseudomonadati</taxon>
        <taxon>Pseudomonadota</taxon>
        <taxon>Gammaproteobacteria</taxon>
        <taxon>Vibrionales</taxon>
        <taxon>Vibrionaceae</taxon>
        <taxon>Vibrio</taxon>
    </lineage>
</organism>